<evidence type="ECO:0000256" key="4">
    <source>
        <dbReference type="ARBA" id="ARBA00023014"/>
    </source>
</evidence>
<evidence type="ECO:0000313" key="6">
    <source>
        <dbReference type="EMBL" id="MEU3781442.1"/>
    </source>
</evidence>
<evidence type="ECO:0000259" key="5">
    <source>
        <dbReference type="PROSITE" id="PS51918"/>
    </source>
</evidence>
<dbReference type="SFLD" id="SFLDG01386">
    <property type="entry name" value="main_SPASM_domain-containing"/>
    <property type="match status" value="1"/>
</dbReference>
<keyword evidence="7" id="KW-1185">Reference proteome</keyword>
<dbReference type="RefSeq" id="WP_361702185.1">
    <property type="nucleotide sequence ID" value="NZ_JBEZVE010000006.1"/>
</dbReference>
<organism evidence="6 7">
    <name type="scientific">Streptomyces sp. 900129855</name>
    <dbReference type="NCBI Taxonomy" id="3155129"/>
    <lineage>
        <taxon>Bacteria</taxon>
        <taxon>Bacillati</taxon>
        <taxon>Actinomycetota</taxon>
        <taxon>Actinomycetes</taxon>
        <taxon>Kitasatosporales</taxon>
        <taxon>Streptomycetaceae</taxon>
        <taxon>Streptomyces</taxon>
    </lineage>
</organism>
<evidence type="ECO:0000313" key="7">
    <source>
        <dbReference type="Proteomes" id="UP001550739"/>
    </source>
</evidence>
<dbReference type="PANTHER" id="PTHR43273:SF8">
    <property type="entry name" value="RADICAL SAM DOMAIN PROTEIN"/>
    <property type="match status" value="1"/>
</dbReference>
<dbReference type="InterPro" id="IPR026335">
    <property type="entry name" value="rSAM_SPASM_FxsB"/>
</dbReference>
<reference evidence="6 7" key="1">
    <citation type="submission" date="2024-06" db="EMBL/GenBank/DDBJ databases">
        <title>The Natural Products Discovery Center: Release of the First 8490 Sequenced Strains for Exploring Actinobacteria Biosynthetic Diversity.</title>
        <authorList>
            <person name="Kalkreuter E."/>
            <person name="Kautsar S.A."/>
            <person name="Yang D."/>
            <person name="Bader C.D."/>
            <person name="Teijaro C.N."/>
            <person name="Fluegel L."/>
            <person name="Davis C.M."/>
            <person name="Simpson J.R."/>
            <person name="Lauterbach L."/>
            <person name="Steele A.D."/>
            <person name="Gui C."/>
            <person name="Meng S."/>
            <person name="Li G."/>
            <person name="Viehrig K."/>
            <person name="Ye F."/>
            <person name="Su P."/>
            <person name="Kiefer A.F."/>
            <person name="Nichols A."/>
            <person name="Cepeda A.J."/>
            <person name="Yan W."/>
            <person name="Fan B."/>
            <person name="Jiang Y."/>
            <person name="Adhikari A."/>
            <person name="Zheng C.-J."/>
            <person name="Schuster L."/>
            <person name="Cowan T.M."/>
            <person name="Smanski M.J."/>
            <person name="Chevrette M.G."/>
            <person name="De Carvalho L.P.S."/>
            <person name="Shen B."/>
        </authorList>
    </citation>
    <scope>NUCLEOTIDE SEQUENCE [LARGE SCALE GENOMIC DNA]</scope>
    <source>
        <strain evidence="6 7">NPDC033843</strain>
    </source>
</reference>
<dbReference type="InterPro" id="IPR013785">
    <property type="entry name" value="Aldolase_TIM"/>
</dbReference>
<feature type="domain" description="Radical SAM core" evidence="5">
    <location>
        <begin position="16"/>
        <end position="249"/>
    </location>
</feature>
<keyword evidence="3" id="KW-0408">Iron</keyword>
<keyword evidence="4" id="KW-0411">Iron-sulfur</keyword>
<evidence type="ECO:0000256" key="2">
    <source>
        <dbReference type="ARBA" id="ARBA00022723"/>
    </source>
</evidence>
<keyword evidence="1" id="KW-0949">S-adenosyl-L-methionine</keyword>
<protein>
    <submittedName>
        <fullName evidence="6">FxsB family cyclophane-forming radical SAM/SPASM peptide maturase</fullName>
    </submittedName>
</protein>
<comment type="caution">
    <text evidence="6">The sequence shown here is derived from an EMBL/GenBank/DDBJ whole genome shotgun (WGS) entry which is preliminary data.</text>
</comment>
<dbReference type="InterPro" id="IPR023867">
    <property type="entry name" value="Sulphatase_maturase_rSAM"/>
</dbReference>
<dbReference type="Pfam" id="PF04055">
    <property type="entry name" value="Radical_SAM"/>
    <property type="match status" value="1"/>
</dbReference>
<dbReference type="Proteomes" id="UP001550739">
    <property type="component" value="Unassembled WGS sequence"/>
</dbReference>
<dbReference type="InterPro" id="IPR058240">
    <property type="entry name" value="rSAM_sf"/>
</dbReference>
<gene>
    <name evidence="6" type="ORF">AB0E89_12790</name>
</gene>
<sequence length="397" mass="44801">MEQLDVQALQERGWTPNPFDEFVVKLHSRCNLACDYCYVYEMADQSWMGQPKVMQRSTMRATCARIGEHSRRFRLPAVSVVLHGGEPLLAGQREIEFFLSELTRAMPSKTELVLGIQTNGVLLDENYLQTFDRWGVKVGVSLDGGQTANDRHRKFRDGRGSYTQVAEGIARLTQKPYRHLFSGLLCTIDVNNDPVATYEELIRFDPPAIDFLLPHGNWTQPPPQLKPGRNLTPYGDWLCMIFDRWIGGDRREVGVRFFDQIIDLLLGTEVNSEAIGLAPVRLAVVETDGSLEQVDSLKSAFDGAADLGLKGPEHSLEEALWHPAVVARQIGVEALSPTCRQCPIRQVCGGGHFTHRYREGSGFLNPSVYCLDLKRIIGHIAQRLRDDITRLTQREKR</sequence>
<dbReference type="PANTHER" id="PTHR43273">
    <property type="entry name" value="ANAEROBIC SULFATASE-MATURATING ENZYME HOMOLOG ASLB-RELATED"/>
    <property type="match status" value="1"/>
</dbReference>
<accession>A0ABV2ZFW6</accession>
<dbReference type="EMBL" id="JBEZVE010000006">
    <property type="protein sequence ID" value="MEU3781442.1"/>
    <property type="molecule type" value="Genomic_DNA"/>
</dbReference>
<proteinExistence type="predicted"/>
<dbReference type="InterPro" id="IPR007197">
    <property type="entry name" value="rSAM"/>
</dbReference>
<dbReference type="SUPFAM" id="SSF102114">
    <property type="entry name" value="Radical SAM enzymes"/>
    <property type="match status" value="1"/>
</dbReference>
<evidence type="ECO:0000256" key="3">
    <source>
        <dbReference type="ARBA" id="ARBA00023004"/>
    </source>
</evidence>
<dbReference type="CDD" id="cd01335">
    <property type="entry name" value="Radical_SAM"/>
    <property type="match status" value="1"/>
</dbReference>
<dbReference type="Gene3D" id="3.20.20.70">
    <property type="entry name" value="Aldolase class I"/>
    <property type="match status" value="1"/>
</dbReference>
<dbReference type="SFLD" id="SFLDG01072">
    <property type="entry name" value="dehydrogenase_like"/>
    <property type="match status" value="1"/>
</dbReference>
<keyword evidence="2" id="KW-0479">Metal-binding</keyword>
<name>A0ABV2ZFW6_9ACTN</name>
<dbReference type="SFLD" id="SFLDS00029">
    <property type="entry name" value="Radical_SAM"/>
    <property type="match status" value="1"/>
</dbReference>
<dbReference type="SFLD" id="SFLDG01067">
    <property type="entry name" value="SPASM/twitch_domain_containing"/>
    <property type="match status" value="1"/>
</dbReference>
<dbReference type="NCBIfam" id="TIGR04269">
    <property type="entry name" value="SAM_SPASM_FxsB"/>
    <property type="match status" value="1"/>
</dbReference>
<dbReference type="PROSITE" id="PS51918">
    <property type="entry name" value="RADICAL_SAM"/>
    <property type="match status" value="1"/>
</dbReference>
<evidence type="ECO:0000256" key="1">
    <source>
        <dbReference type="ARBA" id="ARBA00022691"/>
    </source>
</evidence>